<dbReference type="InterPro" id="IPR018313">
    <property type="entry name" value="SBP_3_CS"/>
</dbReference>
<dbReference type="STRING" id="688270.Celal_1393"/>
<evidence type="ECO:0000256" key="1">
    <source>
        <dbReference type="ARBA" id="ARBA00022729"/>
    </source>
</evidence>
<name>E6X8W1_CELAD</name>
<gene>
    <name evidence="2" type="ordered locus">Celal_1393</name>
</gene>
<keyword evidence="3" id="KW-1185">Reference proteome</keyword>
<keyword evidence="1" id="KW-0732">Signal</keyword>
<dbReference type="NCBIfam" id="TIGR04255">
    <property type="entry name" value="sporadTIGR04255"/>
    <property type="match status" value="1"/>
</dbReference>
<sequence length="247" mass="29349">MEVKEDYYENSPIILSMIQFRYDKIDGFDVDVIKKMAKKVETTFPVVNQRFVHNIVVNNDKNSKTSVSIEDQQVDGVQVMSKNRQEFFTITDTKFTFQSHEKYTGWDNFRDKAFQFWHLFNNSFNIKELSGVSLRYVNRINLPLDLKRIDKYFTTYIKDDNNTFSIANFQLKFSSFDKENKFRFNISHLLDAPLDEYVPYIFDIDVLSDVRIENKNDLLLALFEKIRDKKNKLFNDGITDETKKLIS</sequence>
<reference evidence="2 3" key="1">
    <citation type="journal article" date="2010" name="Stand. Genomic Sci.">
        <title>Complete genome sequence of Cellulophaga algicola type strain (IC166).</title>
        <authorList>
            <person name="Abt B."/>
            <person name="Lu M."/>
            <person name="Misra M."/>
            <person name="Han C."/>
            <person name="Nolan M."/>
            <person name="Lucas S."/>
            <person name="Hammon N."/>
            <person name="Deshpande S."/>
            <person name="Cheng J.F."/>
            <person name="Tapia R."/>
            <person name="Goodwin L."/>
            <person name="Pitluck S."/>
            <person name="Liolios K."/>
            <person name="Pagani I."/>
            <person name="Ivanova N."/>
            <person name="Mavromatis K."/>
            <person name="Ovchinikova G."/>
            <person name="Pati A."/>
            <person name="Chen A."/>
            <person name="Palaniappan K."/>
            <person name="Land M."/>
            <person name="Hauser L."/>
            <person name="Chang Y.J."/>
            <person name="Jeffries C.D."/>
            <person name="Detter J.C."/>
            <person name="Brambilla E."/>
            <person name="Rohde M."/>
            <person name="Tindall B.J."/>
            <person name="Goker M."/>
            <person name="Woyke T."/>
            <person name="Bristow J."/>
            <person name="Eisen J.A."/>
            <person name="Markowitz V."/>
            <person name="Hugenholtz P."/>
            <person name="Kyrpides N.C."/>
            <person name="Klenk H.P."/>
            <person name="Lapidus A."/>
        </authorList>
    </citation>
    <scope>NUCLEOTIDE SEQUENCE [LARGE SCALE GENOMIC DNA]</scope>
    <source>
        <strain evidence="3">DSM 14237 / IC166 / ACAM 630</strain>
    </source>
</reference>
<evidence type="ECO:0000313" key="2">
    <source>
        <dbReference type="EMBL" id="ADV48706.1"/>
    </source>
</evidence>
<dbReference type="AlphaFoldDB" id="E6X8W1"/>
<dbReference type="OrthoDB" id="1550932at2"/>
<dbReference type="InterPro" id="IPR026349">
    <property type="entry name" value="CHP04255"/>
</dbReference>
<evidence type="ECO:0000313" key="3">
    <source>
        <dbReference type="Proteomes" id="UP000008634"/>
    </source>
</evidence>
<dbReference type="Proteomes" id="UP000008634">
    <property type="component" value="Chromosome"/>
</dbReference>
<organism evidence="2 3">
    <name type="scientific">Cellulophaga algicola (strain DSM 14237 / IC166 / ACAM 630)</name>
    <dbReference type="NCBI Taxonomy" id="688270"/>
    <lineage>
        <taxon>Bacteria</taxon>
        <taxon>Pseudomonadati</taxon>
        <taxon>Bacteroidota</taxon>
        <taxon>Flavobacteriia</taxon>
        <taxon>Flavobacteriales</taxon>
        <taxon>Flavobacteriaceae</taxon>
        <taxon>Cellulophaga</taxon>
    </lineage>
</organism>
<dbReference type="HOGENOM" id="CLU_098524_0_0_10"/>
<dbReference type="RefSeq" id="WP_013550188.1">
    <property type="nucleotide sequence ID" value="NC_014934.1"/>
</dbReference>
<dbReference type="EMBL" id="CP002453">
    <property type="protein sequence ID" value="ADV48706.1"/>
    <property type="molecule type" value="Genomic_DNA"/>
</dbReference>
<evidence type="ECO:0008006" key="4">
    <source>
        <dbReference type="Google" id="ProtNLM"/>
    </source>
</evidence>
<dbReference type="PROSITE" id="PS01039">
    <property type="entry name" value="SBP_BACTERIAL_3"/>
    <property type="match status" value="1"/>
</dbReference>
<proteinExistence type="predicted"/>
<accession>E6X8W1</accession>
<protein>
    <recommendedName>
        <fullName evidence="4">TIGR04255 family protein</fullName>
    </recommendedName>
</protein>
<dbReference type="KEGG" id="cao:Celal_1393"/>